<evidence type="ECO:0000256" key="1">
    <source>
        <dbReference type="ARBA" id="ARBA00004651"/>
    </source>
</evidence>
<keyword evidence="4" id="KW-0633">Potassium transport</keyword>
<feature type="transmembrane region" description="Helical" evidence="11">
    <location>
        <begin position="289"/>
        <end position="309"/>
    </location>
</feature>
<dbReference type="AlphaFoldDB" id="Q9RTT8"/>
<dbReference type="InterPro" id="IPR004772">
    <property type="entry name" value="TrkH"/>
</dbReference>
<proteinExistence type="predicted"/>
<dbReference type="PIR" id="G75367">
    <property type="entry name" value="G75367"/>
</dbReference>
<evidence type="ECO:0000256" key="6">
    <source>
        <dbReference type="ARBA" id="ARBA00022958"/>
    </source>
</evidence>
<dbReference type="HOGENOM" id="CLU_026429_0_1_0"/>
<feature type="transmembrane region" description="Helical" evidence="11">
    <location>
        <begin position="440"/>
        <end position="459"/>
    </location>
</feature>
<dbReference type="Proteomes" id="UP000002524">
    <property type="component" value="Chromosome 1"/>
</dbReference>
<evidence type="ECO:0000256" key="3">
    <source>
        <dbReference type="ARBA" id="ARBA00022475"/>
    </source>
</evidence>
<keyword evidence="7 11" id="KW-1133">Transmembrane helix</keyword>
<dbReference type="GO" id="GO:0015379">
    <property type="term" value="F:potassium:chloride symporter activity"/>
    <property type="evidence" value="ECO:0007669"/>
    <property type="project" value="InterPro"/>
</dbReference>
<evidence type="ECO:0000256" key="9">
    <source>
        <dbReference type="ARBA" id="ARBA00023136"/>
    </source>
</evidence>
<dbReference type="EMBL" id="AE000513">
    <property type="protein sequence ID" value="AAF11223.1"/>
    <property type="molecule type" value="Genomic_DNA"/>
</dbReference>
<dbReference type="eggNOG" id="COG0168">
    <property type="taxonomic scope" value="Bacteria"/>
</dbReference>
<dbReference type="GO" id="GO:0005886">
    <property type="term" value="C:plasma membrane"/>
    <property type="evidence" value="ECO:0000318"/>
    <property type="project" value="GO_Central"/>
</dbReference>
<evidence type="ECO:0000256" key="5">
    <source>
        <dbReference type="ARBA" id="ARBA00022692"/>
    </source>
</evidence>
<dbReference type="PATRIC" id="fig|243230.17.peg.1877"/>
<keyword evidence="9 11" id="KW-0472">Membrane</keyword>
<feature type="transmembrane region" description="Helical" evidence="11">
    <location>
        <begin position="105"/>
        <end position="124"/>
    </location>
</feature>
<feature type="transmembrane region" description="Helical" evidence="11">
    <location>
        <begin position="75"/>
        <end position="93"/>
    </location>
</feature>
<evidence type="ECO:0000256" key="11">
    <source>
        <dbReference type="SAM" id="Phobius"/>
    </source>
</evidence>
<keyword evidence="13" id="KW-1185">Reference proteome</keyword>
<feature type="region of interest" description="Disordered" evidence="10">
    <location>
        <begin position="1"/>
        <end position="66"/>
    </location>
</feature>
<feature type="transmembrane region" description="Helical" evidence="11">
    <location>
        <begin position="187"/>
        <end position="207"/>
    </location>
</feature>
<accession>Q9RTT8</accession>
<dbReference type="PANTHER" id="PTHR32024">
    <property type="entry name" value="TRK SYSTEM POTASSIUM UPTAKE PROTEIN TRKG-RELATED"/>
    <property type="match status" value="1"/>
</dbReference>
<organism evidence="12 13">
    <name type="scientific">Deinococcus radiodurans (strain ATCC 13939 / DSM 20539 / JCM 16871 / CCUG 27074 / LMG 4051 / NBRC 15346 / NCIMB 9279 / VKM B-1422 / R1)</name>
    <dbReference type="NCBI Taxonomy" id="243230"/>
    <lineage>
        <taxon>Bacteria</taxon>
        <taxon>Thermotogati</taxon>
        <taxon>Deinococcota</taxon>
        <taxon>Deinococci</taxon>
        <taxon>Deinococcales</taxon>
        <taxon>Deinococcaceae</taxon>
        <taxon>Deinococcus</taxon>
    </lineage>
</organism>
<keyword evidence="2" id="KW-0813">Transport</keyword>
<feature type="transmembrane region" description="Helical" evidence="11">
    <location>
        <begin position="347"/>
        <end position="366"/>
    </location>
</feature>
<evidence type="ECO:0000313" key="13">
    <source>
        <dbReference type="Proteomes" id="UP000002524"/>
    </source>
</evidence>
<dbReference type="GO" id="GO:0071805">
    <property type="term" value="P:potassium ion transmembrane transport"/>
    <property type="evidence" value="ECO:0000318"/>
    <property type="project" value="GO_Central"/>
</dbReference>
<name>Q9RTT8_DEIRA</name>
<dbReference type="GO" id="GO:0015079">
    <property type="term" value="F:potassium ion transmembrane transporter activity"/>
    <property type="evidence" value="ECO:0000318"/>
    <property type="project" value="GO_Central"/>
</dbReference>
<dbReference type="STRING" id="243230.DR_1668"/>
<feature type="transmembrane region" description="Helical" evidence="11">
    <location>
        <begin position="411"/>
        <end position="433"/>
    </location>
</feature>
<dbReference type="NCBIfam" id="TIGR00933">
    <property type="entry name" value="2a38"/>
    <property type="match status" value="1"/>
</dbReference>
<evidence type="ECO:0000256" key="8">
    <source>
        <dbReference type="ARBA" id="ARBA00023065"/>
    </source>
</evidence>
<sequence length="512" mass="55359">MLLERGRGIAEQYSPVGPCEPRGPGPARCYNPPRSMTRPGPAPRDLASQSASQRGPGRPAETRRPWTSRLRPPQLIALTFAAAILIGAVLLWLPFAHEAGKSITFIQALFMATSCVCVTGLAVVDPGSTFNVFGESVMLLLIQVGGLGIITLGTLFALALRRRLGVIGRINAQQQVSATSLGSATSLVRSIVLTSLLFEGLGALLLLPAFIPREGVLRGIYYAIFHSISSFNNAGFSLYSTNLTGFVSDPLINMVVTLLIIFGGMGFLVQLNLLGWLRDRRRNRLSTNTRLSLTMTGVLLVVGTVFFALTEWNNPGTLAPLPLHGKLLASWFQSVTPRTAGFNTLDYGLMGFPALFMTIVWMFIGANPGSTGGGIKTNTFYVIVASAWSMVRGRRDTTLFDRRIDTETLLRAMTVGLLSMGLVTAGFMLMLLLNTNKKVLFLQLFFETVSAFGTAGLSMNTTPLLNTAQEAVLIALMFLGRIGPLTFAVAFSRPASEKMLTRYPADRDILIG</sequence>
<evidence type="ECO:0000256" key="7">
    <source>
        <dbReference type="ARBA" id="ARBA00022989"/>
    </source>
</evidence>
<dbReference type="InterPro" id="IPR003445">
    <property type="entry name" value="Cat_transpt"/>
</dbReference>
<evidence type="ECO:0000256" key="2">
    <source>
        <dbReference type="ARBA" id="ARBA00022448"/>
    </source>
</evidence>
<feature type="transmembrane region" description="Helical" evidence="11">
    <location>
        <begin position="251"/>
        <end position="277"/>
    </location>
</feature>
<feature type="transmembrane region" description="Helical" evidence="11">
    <location>
        <begin position="471"/>
        <end position="492"/>
    </location>
</feature>
<protein>
    <submittedName>
        <fullName evidence="12">Potassium uptake protein KtrB</fullName>
    </submittedName>
</protein>
<dbReference type="KEGG" id="dra:DR_1668"/>
<keyword evidence="8" id="KW-0406">Ion transport</keyword>
<reference evidence="12 13" key="1">
    <citation type="journal article" date="1999" name="Science">
        <title>Genome sequence of the radioresistant bacterium Deinococcus radiodurans R1.</title>
        <authorList>
            <person name="White O."/>
            <person name="Eisen J.A."/>
            <person name="Heidelberg J.F."/>
            <person name="Hickey E.K."/>
            <person name="Peterson J.D."/>
            <person name="Dodson R.J."/>
            <person name="Haft D.H."/>
            <person name="Gwinn M.L."/>
            <person name="Nelson W.C."/>
            <person name="Richardson D.L."/>
            <person name="Moffat K.S."/>
            <person name="Qin H."/>
            <person name="Jiang L."/>
            <person name="Pamphile W."/>
            <person name="Crosby M."/>
            <person name="Shen M."/>
            <person name="Vamathevan J.J."/>
            <person name="Lam P."/>
            <person name="McDonald L."/>
            <person name="Utterback T."/>
            <person name="Zalewski C."/>
            <person name="Makarova K.S."/>
            <person name="Aravind L."/>
            <person name="Daly M.J."/>
            <person name="Minton K.W."/>
            <person name="Fleischmann R.D."/>
            <person name="Ketchum K.A."/>
            <person name="Nelson K.E."/>
            <person name="Salzberg S."/>
            <person name="Smith H.O."/>
            <person name="Venter J.C."/>
            <person name="Fraser C.M."/>
        </authorList>
    </citation>
    <scope>NUCLEOTIDE SEQUENCE [LARGE SCALE GENOMIC DNA]</scope>
    <source>
        <strain evidence="13">ATCC 13939 / DSM 20539 / JCM 16871 / LMG 4051 / NBRC 15346 / NCIMB 9279 / R1 / VKM B-1422</strain>
    </source>
</reference>
<keyword evidence="5 11" id="KW-0812">Transmembrane</keyword>
<keyword evidence="3" id="KW-1003">Cell membrane</keyword>
<dbReference type="OrthoDB" id="9810952at2"/>
<dbReference type="FunCoup" id="Q9RTT8">
    <property type="interactions" value="217"/>
</dbReference>
<feature type="transmembrane region" description="Helical" evidence="11">
    <location>
        <begin position="373"/>
        <end position="391"/>
    </location>
</feature>
<dbReference type="Pfam" id="PF02386">
    <property type="entry name" value="TrkH"/>
    <property type="match status" value="1"/>
</dbReference>
<evidence type="ECO:0000256" key="10">
    <source>
        <dbReference type="SAM" id="MobiDB-lite"/>
    </source>
</evidence>
<feature type="transmembrane region" description="Helical" evidence="11">
    <location>
        <begin position="136"/>
        <end position="160"/>
    </location>
</feature>
<keyword evidence="6" id="KW-0630">Potassium</keyword>
<dbReference type="PaxDb" id="243230-DR_1668"/>
<evidence type="ECO:0000313" key="12">
    <source>
        <dbReference type="EMBL" id="AAF11223.1"/>
    </source>
</evidence>
<dbReference type="PANTHER" id="PTHR32024:SF1">
    <property type="entry name" value="KTR SYSTEM POTASSIUM UPTAKE PROTEIN B"/>
    <property type="match status" value="1"/>
</dbReference>
<dbReference type="InParanoid" id="Q9RTT8"/>
<comment type="subcellular location">
    <subcellularLocation>
        <location evidence="1">Cell membrane</location>
        <topology evidence="1">Multi-pass membrane protein</topology>
    </subcellularLocation>
</comment>
<gene>
    <name evidence="12" type="ordered locus">DR_1668</name>
</gene>
<dbReference type="EnsemblBacteria" id="AAF11223">
    <property type="protein sequence ID" value="AAF11223"/>
    <property type="gene ID" value="DR_1668"/>
</dbReference>
<evidence type="ECO:0000256" key="4">
    <source>
        <dbReference type="ARBA" id="ARBA00022538"/>
    </source>
</evidence>